<keyword evidence="3" id="KW-1185">Reference proteome</keyword>
<keyword evidence="2" id="KW-0378">Hydrolase</keyword>
<dbReference type="GO" id="GO:0016787">
    <property type="term" value="F:hydrolase activity"/>
    <property type="evidence" value="ECO:0007669"/>
    <property type="project" value="UniProtKB-KW"/>
</dbReference>
<organism evidence="2 3">
    <name type="scientific">Lysinibacillus antri</name>
    <dbReference type="NCBI Taxonomy" id="2498145"/>
    <lineage>
        <taxon>Bacteria</taxon>
        <taxon>Bacillati</taxon>
        <taxon>Bacillota</taxon>
        <taxon>Bacilli</taxon>
        <taxon>Bacillales</taxon>
        <taxon>Bacillaceae</taxon>
        <taxon>Lysinibacillus</taxon>
    </lineage>
</organism>
<reference evidence="2 3" key="1">
    <citation type="submission" date="2018-12" db="EMBL/GenBank/DDBJ databases">
        <title>Lysinibacillus antri sp. nov., isolated from a cave soil.</title>
        <authorList>
            <person name="Narsing Rao M.P."/>
            <person name="Zhang H."/>
            <person name="Dong Z.-Y."/>
            <person name="Niu X.-K."/>
            <person name="Zhang K."/>
            <person name="Fang B.-Z."/>
            <person name="Kang Y.-Q."/>
            <person name="Xiao M."/>
            <person name="Li W.-J."/>
        </authorList>
    </citation>
    <scope>NUCLEOTIDE SEQUENCE [LARGE SCALE GENOMIC DNA]</scope>
    <source>
        <strain evidence="2 3">SYSU K30002</strain>
    </source>
</reference>
<evidence type="ECO:0000313" key="3">
    <source>
        <dbReference type="Proteomes" id="UP000287910"/>
    </source>
</evidence>
<accession>A0A3S0RWF9</accession>
<name>A0A3S0RWF9_9BACI</name>
<dbReference type="RefSeq" id="WP_126658652.1">
    <property type="nucleotide sequence ID" value="NZ_RYYR01000008.1"/>
</dbReference>
<keyword evidence="1" id="KW-0812">Transmembrane</keyword>
<evidence type="ECO:0000256" key="1">
    <source>
        <dbReference type="SAM" id="Phobius"/>
    </source>
</evidence>
<feature type="transmembrane region" description="Helical" evidence="1">
    <location>
        <begin position="6"/>
        <end position="22"/>
    </location>
</feature>
<feature type="transmembrane region" description="Helical" evidence="1">
    <location>
        <begin position="153"/>
        <end position="171"/>
    </location>
</feature>
<keyword evidence="1" id="KW-1133">Transmembrane helix</keyword>
<feature type="transmembrane region" description="Helical" evidence="1">
    <location>
        <begin position="58"/>
        <end position="76"/>
    </location>
</feature>
<feature type="transmembrane region" description="Helical" evidence="1">
    <location>
        <begin position="83"/>
        <end position="103"/>
    </location>
</feature>
<evidence type="ECO:0000313" key="2">
    <source>
        <dbReference type="EMBL" id="RUL54069.1"/>
    </source>
</evidence>
<dbReference type="AlphaFoldDB" id="A0A3S0RWF9"/>
<dbReference type="Proteomes" id="UP000287910">
    <property type="component" value="Unassembled WGS sequence"/>
</dbReference>
<feature type="transmembrane region" description="Helical" evidence="1">
    <location>
        <begin position="123"/>
        <end position="146"/>
    </location>
</feature>
<protein>
    <submittedName>
        <fullName evidence="2">Metal-dependent hydrolase</fullName>
    </submittedName>
</protein>
<comment type="caution">
    <text evidence="2">The sequence shown here is derived from an EMBL/GenBank/DDBJ whole genome shotgun (WGS) entry which is preliminary data.</text>
</comment>
<feature type="transmembrane region" description="Helical" evidence="1">
    <location>
        <begin position="34"/>
        <end position="52"/>
    </location>
</feature>
<dbReference type="EMBL" id="RYYR01000008">
    <property type="protein sequence ID" value="RUL54069.1"/>
    <property type="molecule type" value="Genomic_DNA"/>
</dbReference>
<gene>
    <name evidence="2" type="ORF">EK386_08065</name>
</gene>
<proteinExistence type="predicted"/>
<sequence length="323" mass="37137">MILLFMHVLTHALFGAIIVFLLKDAKNLSKSKKVILVVIGGFAGILPDTLGFRTSTPWSHSIIFAPIFVLPVVLITKVIFREMIWWEIWIVLSLATIVGHIFIDFLTHEVTLLYPLSPKAHEYVIFEAGDPWVWFPLMITLIIVIFSSNKRMLSIIIVFLLVGSYMGIRSYSKSELTSKLEDYYGEINQTILVTPPAENMIDTKNPFDYLKWSYDLYSEQRVIRGGSPLFAGSLQNHTNVFHPEPMPVMISVTGPYRTDGGDADQSFNVVMEVREDGNYYLVCEEMNSNNFRVFRQEIDGRWNEIQGTEMQEVLDYFKENEKK</sequence>
<keyword evidence="1" id="KW-0472">Membrane</keyword>
<dbReference type="InterPro" id="IPR007404">
    <property type="entry name" value="YdjM-like"/>
</dbReference>
<dbReference type="Pfam" id="PF04307">
    <property type="entry name" value="YdjM"/>
    <property type="match status" value="1"/>
</dbReference>